<comment type="caution">
    <text evidence="1">The sequence shown here is derived from an EMBL/GenBank/DDBJ whole genome shotgun (WGS) entry which is preliminary data.</text>
</comment>
<sequence length="35" mass="3999">MVILRRQGLHSSSSSFKSREGCFNEERALNPSRFA</sequence>
<evidence type="ECO:0000313" key="1">
    <source>
        <dbReference type="EMBL" id="MCI35419.1"/>
    </source>
</evidence>
<dbReference type="EMBL" id="LXQA010223183">
    <property type="protein sequence ID" value="MCI35419.1"/>
    <property type="molecule type" value="Genomic_DNA"/>
</dbReference>
<evidence type="ECO:0000313" key="2">
    <source>
        <dbReference type="Proteomes" id="UP000265520"/>
    </source>
</evidence>
<organism evidence="1 2">
    <name type="scientific">Trifolium medium</name>
    <dbReference type="NCBI Taxonomy" id="97028"/>
    <lineage>
        <taxon>Eukaryota</taxon>
        <taxon>Viridiplantae</taxon>
        <taxon>Streptophyta</taxon>
        <taxon>Embryophyta</taxon>
        <taxon>Tracheophyta</taxon>
        <taxon>Spermatophyta</taxon>
        <taxon>Magnoliopsida</taxon>
        <taxon>eudicotyledons</taxon>
        <taxon>Gunneridae</taxon>
        <taxon>Pentapetalae</taxon>
        <taxon>rosids</taxon>
        <taxon>fabids</taxon>
        <taxon>Fabales</taxon>
        <taxon>Fabaceae</taxon>
        <taxon>Papilionoideae</taxon>
        <taxon>50 kb inversion clade</taxon>
        <taxon>NPAAA clade</taxon>
        <taxon>Hologalegina</taxon>
        <taxon>IRL clade</taxon>
        <taxon>Trifolieae</taxon>
        <taxon>Trifolium</taxon>
    </lineage>
</organism>
<dbReference type="AlphaFoldDB" id="A0A392RGN2"/>
<dbReference type="Proteomes" id="UP000265520">
    <property type="component" value="Unassembled WGS sequence"/>
</dbReference>
<accession>A0A392RGN2</accession>
<protein>
    <submittedName>
        <fullName evidence="1">Uncharacterized protein</fullName>
    </submittedName>
</protein>
<proteinExistence type="predicted"/>
<keyword evidence="2" id="KW-1185">Reference proteome</keyword>
<name>A0A392RGN2_9FABA</name>
<reference evidence="1 2" key="1">
    <citation type="journal article" date="2018" name="Front. Plant Sci.">
        <title>Red Clover (Trifolium pratense) and Zigzag Clover (T. medium) - A Picture of Genomic Similarities and Differences.</title>
        <authorList>
            <person name="Dluhosova J."/>
            <person name="Istvanek J."/>
            <person name="Nedelnik J."/>
            <person name="Repkova J."/>
        </authorList>
    </citation>
    <scope>NUCLEOTIDE SEQUENCE [LARGE SCALE GENOMIC DNA]</scope>
    <source>
        <strain evidence="2">cv. 10/8</strain>
        <tissue evidence="1">Leaf</tissue>
    </source>
</reference>
<feature type="non-terminal residue" evidence="1">
    <location>
        <position position="35"/>
    </location>
</feature>